<organism evidence="1">
    <name type="scientific">Ananas comosus var. bracteatus</name>
    <name type="common">red pineapple</name>
    <dbReference type="NCBI Taxonomy" id="296719"/>
    <lineage>
        <taxon>Eukaryota</taxon>
        <taxon>Viridiplantae</taxon>
        <taxon>Streptophyta</taxon>
        <taxon>Embryophyta</taxon>
        <taxon>Tracheophyta</taxon>
        <taxon>Spermatophyta</taxon>
        <taxon>Magnoliopsida</taxon>
        <taxon>Liliopsida</taxon>
        <taxon>Poales</taxon>
        <taxon>Bromeliaceae</taxon>
        <taxon>Bromelioideae</taxon>
        <taxon>Ananas</taxon>
    </lineage>
</organism>
<dbReference type="InterPro" id="IPR032710">
    <property type="entry name" value="NTF2-like_dom_sf"/>
</dbReference>
<dbReference type="PANTHER" id="PTHR33703:SF16">
    <property type="entry name" value="OS05G0342100 PROTEIN"/>
    <property type="match status" value="1"/>
</dbReference>
<name>A0A6V7PDC9_ANACO</name>
<dbReference type="PANTHER" id="PTHR33703">
    <property type="entry name" value="OS07G0691300 PROTEIN"/>
    <property type="match status" value="1"/>
</dbReference>
<evidence type="ECO:0000313" key="1">
    <source>
        <dbReference type="EMBL" id="CAD1828859.1"/>
    </source>
</evidence>
<protein>
    <recommendedName>
        <fullName evidence="2">Wound-induced protein 1</fullName>
    </recommendedName>
</protein>
<accession>A0A6V7PDC9</accession>
<dbReference type="AlphaFoldDB" id="A0A6V7PDC9"/>
<dbReference type="EMBL" id="LR862147">
    <property type="protein sequence ID" value="CAD1828859.1"/>
    <property type="molecule type" value="Genomic_DNA"/>
</dbReference>
<proteinExistence type="predicted"/>
<dbReference type="InterPro" id="IPR009798">
    <property type="entry name" value="Wun1-like"/>
</dbReference>
<dbReference type="SUPFAM" id="SSF54427">
    <property type="entry name" value="NTF2-like"/>
    <property type="match status" value="1"/>
</dbReference>
<gene>
    <name evidence="1" type="ORF">CB5_LOCUS12070</name>
</gene>
<dbReference type="Gene3D" id="3.10.450.50">
    <property type="match status" value="1"/>
</dbReference>
<sequence>MAQHNKKLVELLYDSLARGDTEAAAALLARDVDWWFHGPRRCQHMRRLLTGEAVDEFRFVPRRIAEVGEGAGLGWVVAEGWEGEQAYWVHAWAVEGGVITRFREYFNTSVTVREVGRAAATAADVGCGDGDAVWQSQARAQTSRSLRGSSSQFRLGVQF</sequence>
<evidence type="ECO:0008006" key="2">
    <source>
        <dbReference type="Google" id="ProtNLM"/>
    </source>
</evidence>
<reference evidence="1" key="1">
    <citation type="submission" date="2020-07" db="EMBL/GenBank/DDBJ databases">
        <authorList>
            <person name="Lin J."/>
        </authorList>
    </citation>
    <scope>NUCLEOTIDE SEQUENCE</scope>
</reference>
<dbReference type="Pfam" id="PF07107">
    <property type="entry name" value="WI12"/>
    <property type="match status" value="1"/>
</dbReference>